<evidence type="ECO:0000256" key="4">
    <source>
        <dbReference type="ARBA" id="ARBA00023098"/>
    </source>
</evidence>
<protein>
    <recommendedName>
        <fullName evidence="9">Phospholipid/glycerol acyltransferase domain-containing protein</fullName>
    </recommendedName>
</protein>
<organism evidence="7 8">
    <name type="scientific">Sphagnum troendelagicum</name>
    <dbReference type="NCBI Taxonomy" id="128251"/>
    <lineage>
        <taxon>Eukaryota</taxon>
        <taxon>Viridiplantae</taxon>
        <taxon>Streptophyta</taxon>
        <taxon>Embryophyta</taxon>
        <taxon>Bryophyta</taxon>
        <taxon>Sphagnophytina</taxon>
        <taxon>Sphagnopsida</taxon>
        <taxon>Sphagnales</taxon>
        <taxon>Sphagnaceae</taxon>
        <taxon>Sphagnum</taxon>
    </lineage>
</organism>
<dbReference type="EMBL" id="OZ019910">
    <property type="protein sequence ID" value="CAK9211445.1"/>
    <property type="molecule type" value="Genomic_DNA"/>
</dbReference>
<reference evidence="7" key="1">
    <citation type="submission" date="2024-02" db="EMBL/GenBank/DDBJ databases">
        <authorList>
            <consortium name="ELIXIR-Norway"/>
            <consortium name="Elixir Norway"/>
        </authorList>
    </citation>
    <scope>NUCLEOTIDE SEQUENCE</scope>
</reference>
<keyword evidence="5" id="KW-0472">Membrane</keyword>
<dbReference type="PANTHER" id="PTHR23063:SF52">
    <property type="entry name" value="LYSOPHOSPHATIDYLCHOLINE ACYLTRANSFERASE"/>
    <property type="match status" value="1"/>
</dbReference>
<sequence length="152" mass="17101">MQRKAACNDYPLVLLFPEATTTNGRALIHFKLGAFTPGLPIQPVVIRYPFGHFDNSWGDISVLNLLLPDADTIPQFHGGMHYDLVEYLPVVYPSLSEQSNPTRFCADALGLSSNMSLLLSEKQQWIGFPLDRLFSPHLTLLDSLDYWMALAY</sequence>
<keyword evidence="1" id="KW-0808">Transferase</keyword>
<name>A0ABP0U2I8_9BRYO</name>
<evidence type="ECO:0000256" key="5">
    <source>
        <dbReference type="ARBA" id="ARBA00023136"/>
    </source>
</evidence>
<keyword evidence="3" id="KW-1133">Transmembrane helix</keyword>
<keyword evidence="6" id="KW-0012">Acyltransferase</keyword>
<evidence type="ECO:0008006" key="9">
    <source>
        <dbReference type="Google" id="ProtNLM"/>
    </source>
</evidence>
<evidence type="ECO:0000313" key="8">
    <source>
        <dbReference type="Proteomes" id="UP001497512"/>
    </source>
</evidence>
<proteinExistence type="predicted"/>
<evidence type="ECO:0000313" key="7">
    <source>
        <dbReference type="EMBL" id="CAK9211445.1"/>
    </source>
</evidence>
<evidence type="ECO:0000256" key="6">
    <source>
        <dbReference type="ARBA" id="ARBA00023315"/>
    </source>
</evidence>
<accession>A0ABP0U2I8</accession>
<evidence type="ECO:0000256" key="2">
    <source>
        <dbReference type="ARBA" id="ARBA00022692"/>
    </source>
</evidence>
<evidence type="ECO:0000256" key="1">
    <source>
        <dbReference type="ARBA" id="ARBA00022679"/>
    </source>
</evidence>
<evidence type="ECO:0000256" key="3">
    <source>
        <dbReference type="ARBA" id="ARBA00022989"/>
    </source>
</evidence>
<keyword evidence="2" id="KW-0812">Transmembrane</keyword>
<keyword evidence="4" id="KW-0443">Lipid metabolism</keyword>
<gene>
    <name evidence="7" type="ORF">CSSPTR1EN2_LOCUS10675</name>
</gene>
<keyword evidence="8" id="KW-1185">Reference proteome</keyword>
<dbReference type="PANTHER" id="PTHR23063">
    <property type="entry name" value="PHOSPHOLIPID ACYLTRANSFERASE"/>
    <property type="match status" value="1"/>
</dbReference>
<dbReference type="Proteomes" id="UP001497512">
    <property type="component" value="Chromosome 18"/>
</dbReference>